<dbReference type="BioCyc" id="CNIT1237085:G1324-3012-MONOMER"/>
<name>K0IIX4_NITGG</name>
<dbReference type="STRING" id="1237085.Ngar_c30120"/>
<dbReference type="AlphaFoldDB" id="K0IIX4"/>
<dbReference type="Proteomes" id="UP000008037">
    <property type="component" value="Chromosome"/>
</dbReference>
<organism evidence="1 2">
    <name type="scientific">Nitrososphaera gargensis (strain Ga9.2)</name>
    <dbReference type="NCBI Taxonomy" id="1237085"/>
    <lineage>
        <taxon>Archaea</taxon>
        <taxon>Nitrososphaerota</taxon>
        <taxon>Nitrososphaeria</taxon>
        <taxon>Nitrososphaerales</taxon>
        <taxon>Nitrososphaeraceae</taxon>
        <taxon>Nitrososphaera</taxon>
    </lineage>
</organism>
<accession>K0IIX4</accession>
<sequence>MKSISKCHFDNGMGIVKCVDSGQVCSGCGTGLLADEICRFCRMNVSLMYEGRGRMEGSVHGHEGQRGECA</sequence>
<dbReference type="InParanoid" id="K0IIX4"/>
<reference evidence="1 2" key="1">
    <citation type="journal article" date="2012" name="Environ. Microbiol.">
        <title>The genome of the ammonia-oxidizing Candidatus Nitrososphaera gargensis: insights into metabolic versatility and environmental adaptations.</title>
        <authorList>
            <person name="Spang A."/>
            <person name="Poehlein A."/>
            <person name="Offre P."/>
            <person name="Zumbragel S."/>
            <person name="Haider S."/>
            <person name="Rychlik N."/>
            <person name="Nowka B."/>
            <person name="Schmeisser C."/>
            <person name="Lebedeva E.V."/>
            <person name="Rattei T."/>
            <person name="Bohm C."/>
            <person name="Schmid M."/>
            <person name="Galushko A."/>
            <person name="Hatzenpichler R."/>
            <person name="Weinmaier T."/>
            <person name="Daniel R."/>
            <person name="Schleper C."/>
            <person name="Spieck E."/>
            <person name="Streit W."/>
            <person name="Wagner M."/>
        </authorList>
    </citation>
    <scope>NUCLEOTIDE SEQUENCE [LARGE SCALE GENOMIC DNA]</scope>
    <source>
        <strain evidence="2">Ga9.2</strain>
    </source>
</reference>
<dbReference type="HOGENOM" id="CLU_2748327_0_0_2"/>
<gene>
    <name evidence="1" type="ordered locus">Ngar_c30120</name>
</gene>
<keyword evidence="2" id="KW-1185">Reference proteome</keyword>
<dbReference type="EMBL" id="CP002408">
    <property type="protein sequence ID" value="AFU59930.1"/>
    <property type="molecule type" value="Genomic_DNA"/>
</dbReference>
<dbReference type="KEGG" id="nga:Ngar_c30120"/>
<proteinExistence type="predicted"/>
<evidence type="ECO:0000313" key="2">
    <source>
        <dbReference type="Proteomes" id="UP000008037"/>
    </source>
</evidence>
<evidence type="ECO:0000313" key="1">
    <source>
        <dbReference type="EMBL" id="AFU59930.1"/>
    </source>
</evidence>
<protein>
    <submittedName>
        <fullName evidence="1">Uncharacterized protein</fullName>
    </submittedName>
</protein>